<proteinExistence type="predicted"/>
<evidence type="ECO:0000313" key="1">
    <source>
        <dbReference type="EMBL" id="SNR26646.1"/>
    </source>
</evidence>
<sequence length="94" mass="10359">MWGMNEAAQATFGGYSNLESTLPLSNKIKAKLGELIEIHDGALDWTNPGGASPWSKQDFDKFETEANAILKTLQADLGDQFLIWYEPIGGAEKR</sequence>
<dbReference type="EMBL" id="FZNN01000001">
    <property type="protein sequence ID" value="SNR26646.1"/>
    <property type="molecule type" value="Genomic_DNA"/>
</dbReference>
<keyword evidence="2" id="KW-1185">Reference proteome</keyword>
<dbReference type="AlphaFoldDB" id="A0A238UX96"/>
<organism evidence="1 2">
    <name type="scientific">Puniceibacterium sediminis</name>
    <dbReference type="NCBI Taxonomy" id="1608407"/>
    <lineage>
        <taxon>Bacteria</taxon>
        <taxon>Pseudomonadati</taxon>
        <taxon>Pseudomonadota</taxon>
        <taxon>Alphaproteobacteria</taxon>
        <taxon>Rhodobacterales</taxon>
        <taxon>Paracoccaceae</taxon>
        <taxon>Puniceibacterium</taxon>
    </lineage>
</organism>
<dbReference type="Proteomes" id="UP000198417">
    <property type="component" value="Unassembled WGS sequence"/>
</dbReference>
<accession>A0A238UX96</accession>
<evidence type="ECO:0000313" key="2">
    <source>
        <dbReference type="Proteomes" id="UP000198417"/>
    </source>
</evidence>
<reference evidence="1 2" key="1">
    <citation type="submission" date="2017-06" db="EMBL/GenBank/DDBJ databases">
        <authorList>
            <person name="Kim H.J."/>
            <person name="Triplett B.A."/>
        </authorList>
    </citation>
    <scope>NUCLEOTIDE SEQUENCE [LARGE SCALE GENOMIC DNA]</scope>
    <source>
        <strain evidence="1 2">DSM 29052</strain>
    </source>
</reference>
<gene>
    <name evidence="1" type="ORF">SAMN06265370_101267</name>
</gene>
<name>A0A238UX96_9RHOB</name>
<protein>
    <submittedName>
        <fullName evidence="1">Uncharacterized protein</fullName>
    </submittedName>
</protein>